<evidence type="ECO:0000313" key="2">
    <source>
        <dbReference type="Proteomes" id="UP000747110"/>
    </source>
</evidence>
<feature type="non-terminal residue" evidence="1">
    <location>
        <position position="1"/>
    </location>
</feature>
<sequence>PGLRLLCSPRVLISWALWISLRNRCFRDESGLIWSMTCMMTAFMVGVNSQNARVPMQVDIAVRMSGMLTRLAETLVVKRPVGMCGIPLLRCVVYCTDFDIMVSHQFRGPHEHPVCSTYYTFRLYPKACNSSIIVDGSPVCRTIETNINKIAFRFTSSSADCFGSNLPTIDKGDNWRGVRFWPDADINPPTTSWLSARIGTSLDKEHIELFIYGLKGSFTDGIFMITKCASVGSFSNLCKRASNGMCLFSFVDTPGHRFVTICKPQGLIA</sequence>
<keyword evidence="2" id="KW-1185">Reference proteome</keyword>
<dbReference type="AlphaFoldDB" id="A0A8J4C4Z7"/>
<organism evidence="1 2">
    <name type="scientific">Volvox reticuliferus</name>
    <dbReference type="NCBI Taxonomy" id="1737510"/>
    <lineage>
        <taxon>Eukaryota</taxon>
        <taxon>Viridiplantae</taxon>
        <taxon>Chlorophyta</taxon>
        <taxon>core chlorophytes</taxon>
        <taxon>Chlorophyceae</taxon>
        <taxon>CS clade</taxon>
        <taxon>Chlamydomonadales</taxon>
        <taxon>Volvocaceae</taxon>
        <taxon>Volvox</taxon>
    </lineage>
</organism>
<dbReference type="EMBL" id="BNCP01000006">
    <property type="protein sequence ID" value="GIL74734.1"/>
    <property type="molecule type" value="Genomic_DNA"/>
</dbReference>
<name>A0A8J4C4Z7_9CHLO</name>
<gene>
    <name evidence="1" type="ORF">Vretifemale_4664</name>
</gene>
<evidence type="ECO:0000313" key="1">
    <source>
        <dbReference type="EMBL" id="GIL74734.1"/>
    </source>
</evidence>
<dbReference type="OrthoDB" id="540540at2759"/>
<accession>A0A8J4C4Z7</accession>
<protein>
    <submittedName>
        <fullName evidence="1">Uncharacterized protein</fullName>
    </submittedName>
</protein>
<dbReference type="Proteomes" id="UP000747110">
    <property type="component" value="Unassembled WGS sequence"/>
</dbReference>
<reference evidence="1" key="1">
    <citation type="journal article" date="2021" name="Proc. Natl. Acad. Sci. U.S.A.">
        <title>Three genomes in the algal genus Volvox reveal the fate of a haploid sex-determining region after a transition to homothallism.</title>
        <authorList>
            <person name="Yamamoto K."/>
            <person name="Hamaji T."/>
            <person name="Kawai-Toyooka H."/>
            <person name="Matsuzaki R."/>
            <person name="Takahashi F."/>
            <person name="Nishimura Y."/>
            <person name="Kawachi M."/>
            <person name="Noguchi H."/>
            <person name="Minakuchi Y."/>
            <person name="Umen J.G."/>
            <person name="Toyoda A."/>
            <person name="Nozaki H."/>
        </authorList>
    </citation>
    <scope>NUCLEOTIDE SEQUENCE</scope>
    <source>
        <strain evidence="1">NIES-3786</strain>
    </source>
</reference>
<proteinExistence type="predicted"/>
<comment type="caution">
    <text evidence="1">The sequence shown here is derived from an EMBL/GenBank/DDBJ whole genome shotgun (WGS) entry which is preliminary data.</text>
</comment>